<evidence type="ECO:0000313" key="8">
    <source>
        <dbReference type="Proteomes" id="UP000002357"/>
    </source>
</evidence>
<dbReference type="Pfam" id="PF13517">
    <property type="entry name" value="FG-GAP_3"/>
    <property type="match status" value="1"/>
</dbReference>
<organism evidence="7 8">
    <name type="scientific">Streptomyces clavuligerus</name>
    <dbReference type="NCBI Taxonomy" id="1901"/>
    <lineage>
        <taxon>Bacteria</taxon>
        <taxon>Bacillati</taxon>
        <taxon>Actinomycetota</taxon>
        <taxon>Actinomycetes</taxon>
        <taxon>Kitasatosporales</taxon>
        <taxon>Streptomycetaceae</taxon>
        <taxon>Streptomyces</taxon>
    </lineage>
</organism>
<dbReference type="KEGG" id="sclf:BB341_27900"/>
<evidence type="ECO:0000256" key="2">
    <source>
        <dbReference type="ARBA" id="ARBA00022737"/>
    </source>
</evidence>
<evidence type="ECO:0000256" key="4">
    <source>
        <dbReference type="ARBA" id="ARBA00023180"/>
    </source>
</evidence>
<dbReference type="PANTHER" id="PTHR23221">
    <property type="entry name" value="GLYCOSYLPHOSPHATIDYLINOSITOL PHOSPHOLIPASE D"/>
    <property type="match status" value="1"/>
</dbReference>
<dbReference type="GO" id="GO:0016787">
    <property type="term" value="F:hydrolase activity"/>
    <property type="evidence" value="ECO:0007669"/>
    <property type="project" value="UniProtKB-KW"/>
</dbReference>
<keyword evidence="1 6" id="KW-0732">Signal</keyword>
<dbReference type="PROSITE" id="PS51470">
    <property type="entry name" value="FG_GAP"/>
    <property type="match status" value="3"/>
</dbReference>
<keyword evidence="4" id="KW-0325">Glycoprotein</keyword>
<dbReference type="SUPFAM" id="SSF69318">
    <property type="entry name" value="Integrin alpha N-terminal domain"/>
    <property type="match status" value="1"/>
</dbReference>
<keyword evidence="7" id="KW-0614">Plasmid</keyword>
<keyword evidence="2" id="KW-0677">Repeat</keyword>
<dbReference type="eggNOG" id="COG5555">
    <property type="taxonomic scope" value="Bacteria"/>
</dbReference>
<reference evidence="7 8" key="1">
    <citation type="journal article" date="2010" name="Genome Biol. Evol.">
        <title>The sequence of a 1.8-mb bacterial linear plasmid reveals a rich evolutionary reservoir of secondary metabolic pathways.</title>
        <authorList>
            <person name="Medema M.H."/>
            <person name="Trefzer A."/>
            <person name="Kovalchuk A."/>
            <person name="van den Berg M."/>
            <person name="Mueller U."/>
            <person name="Heijne W."/>
            <person name="Wu L."/>
            <person name="Alam M.T."/>
            <person name="Ronning C.M."/>
            <person name="Nierman W.C."/>
            <person name="Bovenberg R.A.L."/>
            <person name="Breitling R."/>
            <person name="Takano E."/>
        </authorList>
    </citation>
    <scope>NUCLEOTIDE SEQUENCE [LARGE SCALE GENOMIC DNA]</scope>
    <source>
        <strain evidence="8">ATCC 27064 / DSM 738 / JCM 4710 / NBRC 13307 / NCIMB 12785 / NRRL 3585 / VKM Ac-602</strain>
        <plasmid evidence="7">pSCL4</plasmid>
    </source>
</reference>
<dbReference type="GeneID" id="93733850"/>
<keyword evidence="3" id="KW-0378">Hydrolase</keyword>
<accession>B5GN99</accession>
<evidence type="ECO:0000256" key="6">
    <source>
        <dbReference type="SAM" id="SignalP"/>
    </source>
</evidence>
<feature type="compositionally biased region" description="Low complexity" evidence="5">
    <location>
        <begin position="28"/>
        <end position="41"/>
    </location>
</feature>
<dbReference type="SMART" id="SM00191">
    <property type="entry name" value="Int_alpha"/>
    <property type="match status" value="5"/>
</dbReference>
<evidence type="ECO:0000256" key="3">
    <source>
        <dbReference type="ARBA" id="ARBA00022801"/>
    </source>
</evidence>
<feature type="region of interest" description="Disordered" evidence="5">
    <location>
        <begin position="28"/>
        <end position="60"/>
    </location>
</feature>
<feature type="signal peptide" evidence="6">
    <location>
        <begin position="1"/>
        <end position="29"/>
    </location>
</feature>
<dbReference type="OrthoDB" id="344301at2"/>
<dbReference type="Proteomes" id="UP000002357">
    <property type="component" value="Plasmid pSCL4"/>
</dbReference>
<keyword evidence="8" id="KW-1185">Reference proteome</keyword>
<proteinExistence type="predicted"/>
<dbReference type="Gene3D" id="2.130.10.130">
    <property type="entry name" value="Integrin alpha, N-terminal"/>
    <property type="match status" value="4"/>
</dbReference>
<dbReference type="InterPro" id="IPR028994">
    <property type="entry name" value="Integrin_alpha_N"/>
</dbReference>
<name>B5GN99_STRCL</name>
<dbReference type="GO" id="GO:0007229">
    <property type="term" value="P:integrin-mediated signaling pathway"/>
    <property type="evidence" value="ECO:0007669"/>
    <property type="project" value="UniProtKB-KW"/>
</dbReference>
<evidence type="ECO:0000313" key="7">
    <source>
        <dbReference type="EMBL" id="EFG04218.2"/>
    </source>
</evidence>
<dbReference type="Pfam" id="PF01839">
    <property type="entry name" value="FG-GAP"/>
    <property type="match status" value="3"/>
</dbReference>
<dbReference type="RefSeq" id="WP_003953219.1">
    <property type="nucleotide sequence ID" value="NZ_CM000914.1"/>
</dbReference>
<dbReference type="AlphaFoldDB" id="B5GN99"/>
<keyword evidence="7" id="KW-0401">Integrin</keyword>
<geneLocation type="plasmid" evidence="7 8">
    <name>pSCL4</name>
</geneLocation>
<feature type="chain" id="PRO_5010492491" evidence="6">
    <location>
        <begin position="30"/>
        <end position="501"/>
    </location>
</feature>
<dbReference type="InterPro" id="IPR013519">
    <property type="entry name" value="Int_alpha_beta-p"/>
</dbReference>
<protein>
    <submittedName>
        <fullName evidence="7">Integrin-like protein</fullName>
    </submittedName>
</protein>
<evidence type="ECO:0000256" key="5">
    <source>
        <dbReference type="SAM" id="MobiDB-lite"/>
    </source>
</evidence>
<dbReference type="PANTHER" id="PTHR23221:SF7">
    <property type="entry name" value="PHOSPHATIDYLINOSITOL-GLYCAN-SPECIFIC PHOSPHOLIPASE D"/>
    <property type="match status" value="1"/>
</dbReference>
<dbReference type="EMBL" id="CM000914">
    <property type="protein sequence ID" value="EFG04218.2"/>
    <property type="molecule type" value="Genomic_DNA"/>
</dbReference>
<evidence type="ECO:0000256" key="1">
    <source>
        <dbReference type="ARBA" id="ARBA00022729"/>
    </source>
</evidence>
<gene>
    <name evidence="7" type="ORF">SCLAV_p0731</name>
</gene>
<sequence>MTSRGTIRVLGPVAALAVAGTLSVPAAHAAPERPPAAGATAQAERKAPKATPDDFNGDGFPDVAVSAPAANMEDVLMPGYVAVLYGGRTGPLYAKRQLIHQDSPGVPEEAETYDGFGTVTTTGDLDRDGYTDLIVAATGEDVGEFHNAGTVSVIWGGPKGLSGGATLKTGVQEYGQIGSVMAAGDFDGDGDTDLTLIEGYGVSRHTLSGPFRRDGSPAASTTVKDDKLRIHDMASGDLNRDGRDDLVTIQADIDSPGATTWFRPGTAKGLGSGTRLTGRSTIGNNIDVGDVNRDGYEDLVIGRSRQGYSGEQPIDKGGKVTWLPGSAQGPVVARARSFNQDSPGIPGTAEGPVRFTEGDRFGSDVTVGDVDGDGYGDIVAGVPGEGVGKIRQAGAFVVIRGSASGPTGTGAQMFHQDSPDVPGGAEIDDQFGSTSKVVDTDRDGRGEVVVAAVGENWNAGSVWVFEPTASGLTAKGSITFGQGTLGLYANAQDEFGARFNQ</sequence>
<dbReference type="InterPro" id="IPR013517">
    <property type="entry name" value="FG-GAP"/>
</dbReference>